<dbReference type="SUPFAM" id="SSF52540">
    <property type="entry name" value="P-loop containing nucleoside triphosphate hydrolases"/>
    <property type="match status" value="1"/>
</dbReference>
<dbReference type="PRINTS" id="PR00300">
    <property type="entry name" value="CLPPROTEASEA"/>
</dbReference>
<dbReference type="GO" id="GO:0005524">
    <property type="term" value="F:ATP binding"/>
    <property type="evidence" value="ECO:0007669"/>
    <property type="project" value="UniProtKB-KW"/>
</dbReference>
<evidence type="ECO:0000313" key="6">
    <source>
        <dbReference type="EMBL" id="KAJ1688063.1"/>
    </source>
</evidence>
<dbReference type="InterPro" id="IPR003593">
    <property type="entry name" value="AAA+_ATPase"/>
</dbReference>
<dbReference type="Pfam" id="PF10431">
    <property type="entry name" value="ClpB_D2-small"/>
    <property type="match status" value="1"/>
</dbReference>
<dbReference type="EMBL" id="JAMQYH010000005">
    <property type="protein sequence ID" value="KAJ1688063.1"/>
    <property type="molecule type" value="Genomic_DNA"/>
</dbReference>
<name>A0A9Q0HJI0_9POAL</name>
<evidence type="ECO:0000259" key="5">
    <source>
        <dbReference type="SMART" id="SM01086"/>
    </source>
</evidence>
<proteinExistence type="predicted"/>
<dbReference type="FunFam" id="3.40.50.300:FF:000025">
    <property type="entry name" value="ATP-dependent Clp protease subunit"/>
    <property type="match status" value="1"/>
</dbReference>
<dbReference type="Gene3D" id="1.10.8.60">
    <property type="match status" value="1"/>
</dbReference>
<dbReference type="Gene3D" id="3.40.50.300">
    <property type="entry name" value="P-loop containing nucleotide triphosphate hydrolases"/>
    <property type="match status" value="1"/>
</dbReference>
<comment type="caution">
    <text evidence="6">The sequence shown here is derived from an EMBL/GenBank/DDBJ whole genome shotgun (WGS) entry which is preliminary data.</text>
</comment>
<dbReference type="GO" id="GO:0016887">
    <property type="term" value="F:ATP hydrolysis activity"/>
    <property type="evidence" value="ECO:0007669"/>
    <property type="project" value="InterPro"/>
</dbReference>
<dbReference type="PANTHER" id="PTHR11638:SF18">
    <property type="entry name" value="HEAT SHOCK PROTEIN 104"/>
    <property type="match status" value="1"/>
</dbReference>
<dbReference type="CDD" id="cd19499">
    <property type="entry name" value="RecA-like_ClpB_Hsp104-like"/>
    <property type="match status" value="1"/>
</dbReference>
<dbReference type="InterPro" id="IPR001270">
    <property type="entry name" value="ClpA/B"/>
</dbReference>
<dbReference type="SMART" id="SM00382">
    <property type="entry name" value="AAA"/>
    <property type="match status" value="1"/>
</dbReference>
<dbReference type="InterPro" id="IPR003959">
    <property type="entry name" value="ATPase_AAA_core"/>
</dbReference>
<dbReference type="Proteomes" id="UP001151287">
    <property type="component" value="Unassembled WGS sequence"/>
</dbReference>
<evidence type="ECO:0000259" key="4">
    <source>
        <dbReference type="SMART" id="SM00382"/>
    </source>
</evidence>
<dbReference type="AlphaFoldDB" id="A0A9Q0HJI0"/>
<evidence type="ECO:0000256" key="1">
    <source>
        <dbReference type="ARBA" id="ARBA00022741"/>
    </source>
</evidence>
<reference evidence="6" key="1">
    <citation type="journal article" date="2022" name="Cell">
        <title>Repeat-based holocentromeres influence genome architecture and karyotype evolution.</title>
        <authorList>
            <person name="Hofstatter P.G."/>
            <person name="Thangavel G."/>
            <person name="Lux T."/>
            <person name="Neumann P."/>
            <person name="Vondrak T."/>
            <person name="Novak P."/>
            <person name="Zhang M."/>
            <person name="Costa L."/>
            <person name="Castellani M."/>
            <person name="Scott A."/>
            <person name="Toegelov H."/>
            <person name="Fuchs J."/>
            <person name="Mata-Sucre Y."/>
            <person name="Dias Y."/>
            <person name="Vanzela A.L.L."/>
            <person name="Huettel B."/>
            <person name="Almeida C.C.S."/>
            <person name="Simkova H."/>
            <person name="Souza G."/>
            <person name="Pedrosa-Harand A."/>
            <person name="Macas J."/>
            <person name="Mayer K.F.X."/>
            <person name="Houben A."/>
            <person name="Marques A."/>
        </authorList>
    </citation>
    <scope>NUCLEOTIDE SEQUENCE</scope>
    <source>
        <strain evidence="6">RhyBre1mFocal</strain>
    </source>
</reference>
<dbReference type="InterPro" id="IPR019489">
    <property type="entry name" value="Clp_ATPase_C"/>
</dbReference>
<dbReference type="GO" id="GO:0005737">
    <property type="term" value="C:cytoplasm"/>
    <property type="evidence" value="ECO:0007669"/>
    <property type="project" value="TreeGrafter"/>
</dbReference>
<gene>
    <name evidence="6" type="ORF">LUZ63_019453</name>
</gene>
<dbReference type="OrthoDB" id="47330at2759"/>
<dbReference type="Pfam" id="PF07724">
    <property type="entry name" value="AAA_2"/>
    <property type="match status" value="1"/>
</dbReference>
<dbReference type="InterPro" id="IPR050130">
    <property type="entry name" value="ClpA_ClpB"/>
</dbReference>
<protein>
    <submittedName>
        <fullName evidence="6">Uncharacterized protein</fullName>
    </submittedName>
</protein>
<dbReference type="SMART" id="SM01086">
    <property type="entry name" value="ClpB_D2-small"/>
    <property type="match status" value="1"/>
</dbReference>
<evidence type="ECO:0000313" key="7">
    <source>
        <dbReference type="Proteomes" id="UP001151287"/>
    </source>
</evidence>
<dbReference type="InterPro" id="IPR027417">
    <property type="entry name" value="P-loop_NTPase"/>
</dbReference>
<keyword evidence="1" id="KW-0547">Nucleotide-binding</keyword>
<keyword evidence="7" id="KW-1185">Reference proteome</keyword>
<dbReference type="GO" id="GO:0034605">
    <property type="term" value="P:cellular response to heat"/>
    <property type="evidence" value="ECO:0007669"/>
    <property type="project" value="TreeGrafter"/>
</dbReference>
<keyword evidence="2" id="KW-0067">ATP-binding</keyword>
<feature type="domain" description="AAA+ ATPase" evidence="4">
    <location>
        <begin position="59"/>
        <end position="205"/>
    </location>
</feature>
<dbReference type="PANTHER" id="PTHR11638">
    <property type="entry name" value="ATP-DEPENDENT CLP PROTEASE"/>
    <property type="match status" value="1"/>
</dbReference>
<accession>A0A9Q0HJI0</accession>
<evidence type="ECO:0000256" key="3">
    <source>
        <dbReference type="ARBA" id="ARBA00023186"/>
    </source>
</evidence>
<organism evidence="6 7">
    <name type="scientific">Rhynchospora breviuscula</name>
    <dbReference type="NCBI Taxonomy" id="2022672"/>
    <lineage>
        <taxon>Eukaryota</taxon>
        <taxon>Viridiplantae</taxon>
        <taxon>Streptophyta</taxon>
        <taxon>Embryophyta</taxon>
        <taxon>Tracheophyta</taxon>
        <taxon>Spermatophyta</taxon>
        <taxon>Magnoliopsida</taxon>
        <taxon>Liliopsida</taxon>
        <taxon>Poales</taxon>
        <taxon>Cyperaceae</taxon>
        <taxon>Cyperoideae</taxon>
        <taxon>Rhynchosporeae</taxon>
        <taxon>Rhynchospora</taxon>
    </lineage>
</organism>
<evidence type="ECO:0000256" key="2">
    <source>
        <dbReference type="ARBA" id="ARBA00022840"/>
    </source>
</evidence>
<sequence length="331" mass="37034">MDSAVTGSPVARLGQDEMERLVGLKDGLLQRVVGQDKAVNEVVKKIVASRSGFSRPQKLIGSFLLLGPTGVGKTELAKALAEQLFDDENLLIRINMSDYMEKHSVARLIGGPPGYVAGQLTEPVRRRPYSVILFDEVDKAHMAVCDMLLQVLKNGRLTDGQGKTIDFANTIIIMTSSLGAEHLFTEMPGHISMNLSHSLVLQEVKKHFRAEFLNKIDKTLILNPLSHDPLREVARRHMKNVVMRFAKRCIALHVTDAALDVIIAASDDHLYGARIIQRSIEERVTNQLADMFIREKIYENSTVYIEVDKEKHELVYRVENGGFVNPNTNHS</sequence>
<feature type="domain" description="Clp ATPase C-terminal" evidence="5">
    <location>
        <begin position="225"/>
        <end position="316"/>
    </location>
</feature>
<keyword evidence="3" id="KW-0143">Chaperone</keyword>